<organism evidence="2 3">
    <name type="scientific">Sphingomonas rhizophila</name>
    <dbReference type="NCBI Taxonomy" id="2071607"/>
    <lineage>
        <taxon>Bacteria</taxon>
        <taxon>Pseudomonadati</taxon>
        <taxon>Pseudomonadota</taxon>
        <taxon>Alphaproteobacteria</taxon>
        <taxon>Sphingomonadales</taxon>
        <taxon>Sphingomonadaceae</taxon>
        <taxon>Sphingomonas</taxon>
    </lineage>
</organism>
<feature type="transmembrane region" description="Helical" evidence="1">
    <location>
        <begin position="6"/>
        <end position="23"/>
    </location>
</feature>
<keyword evidence="1" id="KW-0812">Transmembrane</keyword>
<dbReference type="KEGG" id="srhi:H9L12_06315"/>
<evidence type="ECO:0000256" key="1">
    <source>
        <dbReference type="SAM" id="Phobius"/>
    </source>
</evidence>
<keyword evidence="3" id="KW-1185">Reference proteome</keyword>
<name>A0A7G9SE10_9SPHN</name>
<dbReference type="AlphaFoldDB" id="A0A7G9SE10"/>
<feature type="transmembrane region" description="Helical" evidence="1">
    <location>
        <begin position="30"/>
        <end position="54"/>
    </location>
</feature>
<accession>A0A7G9SE10</accession>
<protein>
    <submittedName>
        <fullName evidence="2">DUF4281 domain-containing protein</fullName>
    </submittedName>
</protein>
<dbReference type="RefSeq" id="WP_187543070.1">
    <property type="nucleotide sequence ID" value="NZ_CP060717.1"/>
</dbReference>
<evidence type="ECO:0000313" key="2">
    <source>
        <dbReference type="EMBL" id="QNN66085.1"/>
    </source>
</evidence>
<dbReference type="EMBL" id="CP060717">
    <property type="protein sequence ID" value="QNN66085.1"/>
    <property type="molecule type" value="Genomic_DNA"/>
</dbReference>
<dbReference type="InterPro" id="IPR025461">
    <property type="entry name" value="ABA4-like"/>
</dbReference>
<proteinExistence type="predicted"/>
<keyword evidence="1" id="KW-0472">Membrane</keyword>
<dbReference type="Proteomes" id="UP000515955">
    <property type="component" value="Chromosome"/>
</dbReference>
<evidence type="ECO:0000313" key="3">
    <source>
        <dbReference type="Proteomes" id="UP000515955"/>
    </source>
</evidence>
<reference evidence="2 3" key="1">
    <citation type="submission" date="2020-08" db="EMBL/GenBank/DDBJ databases">
        <title>Genome sequence of Sphingomonas rhizophila KACC 19189T.</title>
        <authorList>
            <person name="Hyun D.-W."/>
            <person name="Bae J.-W."/>
        </authorList>
    </citation>
    <scope>NUCLEOTIDE SEQUENCE [LARGE SCALE GENOMIC DNA]</scope>
    <source>
        <strain evidence="2 3">KACC 19189</strain>
    </source>
</reference>
<keyword evidence="1" id="KW-1133">Transmembrane helix</keyword>
<feature type="transmembrane region" description="Helical" evidence="1">
    <location>
        <begin position="122"/>
        <end position="142"/>
    </location>
</feature>
<dbReference type="Pfam" id="PF14108">
    <property type="entry name" value="ABA4-like"/>
    <property type="match status" value="1"/>
</dbReference>
<gene>
    <name evidence="2" type="ORF">H9L12_06315</name>
</gene>
<sequence>MSWATLFTLTNVIAMTGWAMIAFMPRGPKVMAVVLYLGVGLLCLAYAVMFAGLFSGAFDAVRVAGATTPDLLDYNIAGIRNLFMSDGGIVLGWTHYLAFDLFVGQWIAKDADHKGFSRMAQLPFLFATLMAGPIGLLLWMVVRERRARATARRGPA</sequence>